<evidence type="ECO:0000313" key="2">
    <source>
        <dbReference type="EMBL" id="OCK85228.1"/>
    </source>
</evidence>
<feature type="compositionally biased region" description="Polar residues" evidence="1">
    <location>
        <begin position="104"/>
        <end position="119"/>
    </location>
</feature>
<dbReference type="OrthoDB" id="4424523at2759"/>
<keyword evidence="3" id="KW-1185">Reference proteome</keyword>
<sequence length="128" mass="15071">MPTYPRRTPQYSMHYNNVDNIERYPQDCHRTCGFVIYRCAYKSDDDLDQFMERLIYRIRHILEIDNSLDMMDSLSITIIENHSILDGASSSVVREHFKEWAATAPQQEQGTGPALSQRSRLCKWTPKR</sequence>
<protein>
    <submittedName>
        <fullName evidence="2">Uncharacterized protein</fullName>
    </submittedName>
</protein>
<name>A0A8E2EKL7_9PEZI</name>
<gene>
    <name evidence="2" type="ORF">K432DRAFT_400430</name>
</gene>
<evidence type="ECO:0000256" key="1">
    <source>
        <dbReference type="SAM" id="MobiDB-lite"/>
    </source>
</evidence>
<accession>A0A8E2EKL7</accession>
<organism evidence="2 3">
    <name type="scientific">Lepidopterella palustris CBS 459.81</name>
    <dbReference type="NCBI Taxonomy" id="1314670"/>
    <lineage>
        <taxon>Eukaryota</taxon>
        <taxon>Fungi</taxon>
        <taxon>Dikarya</taxon>
        <taxon>Ascomycota</taxon>
        <taxon>Pezizomycotina</taxon>
        <taxon>Dothideomycetes</taxon>
        <taxon>Pleosporomycetidae</taxon>
        <taxon>Mytilinidiales</taxon>
        <taxon>Argynnaceae</taxon>
        <taxon>Lepidopterella</taxon>
    </lineage>
</organism>
<dbReference type="EMBL" id="KV744822">
    <property type="protein sequence ID" value="OCK85228.1"/>
    <property type="molecule type" value="Genomic_DNA"/>
</dbReference>
<feature type="region of interest" description="Disordered" evidence="1">
    <location>
        <begin position="102"/>
        <end position="128"/>
    </location>
</feature>
<proteinExistence type="predicted"/>
<dbReference type="Proteomes" id="UP000250266">
    <property type="component" value="Unassembled WGS sequence"/>
</dbReference>
<evidence type="ECO:0000313" key="3">
    <source>
        <dbReference type="Proteomes" id="UP000250266"/>
    </source>
</evidence>
<dbReference type="AlphaFoldDB" id="A0A8E2EKL7"/>
<reference evidence="2 3" key="1">
    <citation type="journal article" date="2016" name="Nat. Commun.">
        <title>Ectomycorrhizal ecology is imprinted in the genome of the dominant symbiotic fungus Cenococcum geophilum.</title>
        <authorList>
            <consortium name="DOE Joint Genome Institute"/>
            <person name="Peter M."/>
            <person name="Kohler A."/>
            <person name="Ohm R.A."/>
            <person name="Kuo A."/>
            <person name="Krutzmann J."/>
            <person name="Morin E."/>
            <person name="Arend M."/>
            <person name="Barry K.W."/>
            <person name="Binder M."/>
            <person name="Choi C."/>
            <person name="Clum A."/>
            <person name="Copeland A."/>
            <person name="Grisel N."/>
            <person name="Haridas S."/>
            <person name="Kipfer T."/>
            <person name="LaButti K."/>
            <person name="Lindquist E."/>
            <person name="Lipzen A."/>
            <person name="Maire R."/>
            <person name="Meier B."/>
            <person name="Mihaltcheva S."/>
            <person name="Molinier V."/>
            <person name="Murat C."/>
            <person name="Poggeler S."/>
            <person name="Quandt C.A."/>
            <person name="Sperisen C."/>
            <person name="Tritt A."/>
            <person name="Tisserant E."/>
            <person name="Crous P.W."/>
            <person name="Henrissat B."/>
            <person name="Nehls U."/>
            <person name="Egli S."/>
            <person name="Spatafora J.W."/>
            <person name="Grigoriev I.V."/>
            <person name="Martin F.M."/>
        </authorList>
    </citation>
    <scope>NUCLEOTIDE SEQUENCE [LARGE SCALE GENOMIC DNA]</scope>
    <source>
        <strain evidence="2 3">CBS 459.81</strain>
    </source>
</reference>